<dbReference type="AlphaFoldDB" id="A0A974HLE1"/>
<dbReference type="Proteomes" id="UP000694892">
    <property type="component" value="Chromosome 4S"/>
</dbReference>
<reference evidence="2" key="1">
    <citation type="journal article" date="2016" name="Nature">
        <title>Genome evolution in the allotetraploid frog Xenopus laevis.</title>
        <authorList>
            <person name="Session A.M."/>
            <person name="Uno Y."/>
            <person name="Kwon T."/>
            <person name="Chapman J.A."/>
            <person name="Toyoda A."/>
            <person name="Takahashi S."/>
            <person name="Fukui A."/>
            <person name="Hikosaka A."/>
            <person name="Suzuki A."/>
            <person name="Kondo M."/>
            <person name="van Heeringen S.J."/>
            <person name="Quigley I."/>
            <person name="Heinz S."/>
            <person name="Ogino H."/>
            <person name="Ochi H."/>
            <person name="Hellsten U."/>
            <person name="Lyons J.B."/>
            <person name="Simakov O."/>
            <person name="Putnam N."/>
            <person name="Stites J."/>
            <person name="Kuroki Y."/>
            <person name="Tanaka T."/>
            <person name="Michiue T."/>
            <person name="Watanabe M."/>
            <person name="Bogdanovic O."/>
            <person name="Lister R."/>
            <person name="Georgiou G."/>
            <person name="Paranjpe S.S."/>
            <person name="van Kruijsbergen I."/>
            <person name="Shu S."/>
            <person name="Carlson J."/>
            <person name="Kinoshita T."/>
            <person name="Ohta Y."/>
            <person name="Mawaribuchi S."/>
            <person name="Jenkins J."/>
            <person name="Grimwood J."/>
            <person name="Schmutz J."/>
            <person name="Mitros T."/>
            <person name="Mozaffari S.V."/>
            <person name="Suzuki Y."/>
            <person name="Haramoto Y."/>
            <person name="Yamamoto T.S."/>
            <person name="Takagi C."/>
            <person name="Heald R."/>
            <person name="Miller K."/>
            <person name="Haudenschild C."/>
            <person name="Kitzman J."/>
            <person name="Nakayama T."/>
            <person name="Izutsu Y."/>
            <person name="Robert J."/>
            <person name="Fortriede J."/>
            <person name="Burns K."/>
            <person name="Lotay V."/>
            <person name="Karimi K."/>
            <person name="Yasuoka Y."/>
            <person name="Dichmann D.S."/>
            <person name="Flajnik M.F."/>
            <person name="Houston D.W."/>
            <person name="Shendure J."/>
            <person name="DuPasquier L."/>
            <person name="Vize P.D."/>
            <person name="Zorn A.M."/>
            <person name="Ito M."/>
            <person name="Marcotte E.M."/>
            <person name="Wallingford J.B."/>
            <person name="Ito Y."/>
            <person name="Asashima M."/>
            <person name="Ueno N."/>
            <person name="Matsuda Y."/>
            <person name="Veenstra G.J."/>
            <person name="Fujiyama A."/>
            <person name="Harland R.M."/>
            <person name="Taira M."/>
            <person name="Rokhsar D.S."/>
        </authorList>
    </citation>
    <scope>NUCLEOTIDE SEQUENCE [LARGE SCALE GENOMIC DNA]</scope>
    <source>
        <strain evidence="2">J</strain>
    </source>
</reference>
<accession>A0A974HLE1</accession>
<name>A0A974HLE1_XENLA</name>
<evidence type="ECO:0000313" key="2">
    <source>
        <dbReference type="Proteomes" id="UP000694892"/>
    </source>
</evidence>
<proteinExistence type="predicted"/>
<evidence type="ECO:0000313" key="1">
    <source>
        <dbReference type="EMBL" id="OCT82070.1"/>
    </source>
</evidence>
<sequence>MQSLSGDTGSFIAVAAVRTHGRVGGSNYALLCSPAVVSIILSLPSAPQNPVPSQSPELHHQAPPHTSLALCCVEKMKAQWDADMIVDTVPSAWLSLHCMCWTEAGKEIYLTADCLRERLPSLVPVGG</sequence>
<dbReference type="EMBL" id="CM004473">
    <property type="protein sequence ID" value="OCT82070.1"/>
    <property type="molecule type" value="Genomic_DNA"/>
</dbReference>
<protein>
    <submittedName>
        <fullName evidence="1">Uncharacterized protein</fullName>
    </submittedName>
</protein>
<gene>
    <name evidence="1" type="ORF">XELAEV_18024578mg</name>
</gene>
<organism evidence="1 2">
    <name type="scientific">Xenopus laevis</name>
    <name type="common">African clawed frog</name>
    <dbReference type="NCBI Taxonomy" id="8355"/>
    <lineage>
        <taxon>Eukaryota</taxon>
        <taxon>Metazoa</taxon>
        <taxon>Chordata</taxon>
        <taxon>Craniata</taxon>
        <taxon>Vertebrata</taxon>
        <taxon>Euteleostomi</taxon>
        <taxon>Amphibia</taxon>
        <taxon>Batrachia</taxon>
        <taxon>Anura</taxon>
        <taxon>Pipoidea</taxon>
        <taxon>Pipidae</taxon>
        <taxon>Xenopodinae</taxon>
        <taxon>Xenopus</taxon>
        <taxon>Xenopus</taxon>
    </lineage>
</organism>